<dbReference type="SUPFAM" id="SSF53850">
    <property type="entry name" value="Periplasmic binding protein-like II"/>
    <property type="match status" value="1"/>
</dbReference>
<dbReference type="PANTHER" id="PTHR30419">
    <property type="entry name" value="HTH-TYPE TRANSCRIPTIONAL REGULATOR YBHD"/>
    <property type="match status" value="1"/>
</dbReference>
<organism evidence="6 7">
    <name type="scientific">Marisediminitalea aggregata</name>
    <dbReference type="NCBI Taxonomy" id="634436"/>
    <lineage>
        <taxon>Bacteria</taxon>
        <taxon>Pseudomonadati</taxon>
        <taxon>Pseudomonadota</taxon>
        <taxon>Gammaproteobacteria</taxon>
        <taxon>Alteromonadales</taxon>
        <taxon>Alteromonadaceae</taxon>
        <taxon>Marisediminitalea</taxon>
    </lineage>
</organism>
<evidence type="ECO:0000256" key="4">
    <source>
        <dbReference type="ARBA" id="ARBA00023163"/>
    </source>
</evidence>
<protein>
    <submittedName>
        <fullName evidence="6">LysR family transcriptional regulator, carnitine catabolism transcriptional activator</fullName>
    </submittedName>
</protein>
<keyword evidence="3" id="KW-0238">DNA-binding</keyword>
<reference evidence="7" key="1">
    <citation type="submission" date="2016-11" db="EMBL/GenBank/DDBJ databases">
        <authorList>
            <person name="Varghese N."/>
            <person name="Submissions S."/>
        </authorList>
    </citation>
    <scope>NUCLEOTIDE SEQUENCE [LARGE SCALE GENOMIC DNA]</scope>
    <source>
        <strain evidence="7">CGMCC 1.8995</strain>
    </source>
</reference>
<dbReference type="InterPro" id="IPR050950">
    <property type="entry name" value="HTH-type_LysR_regulators"/>
</dbReference>
<proteinExistence type="inferred from homology"/>
<dbReference type="FunFam" id="1.10.10.10:FF:000001">
    <property type="entry name" value="LysR family transcriptional regulator"/>
    <property type="match status" value="1"/>
</dbReference>
<keyword evidence="7" id="KW-1185">Reference proteome</keyword>
<dbReference type="STRING" id="634436.SAMN05216361_1774"/>
<dbReference type="GO" id="GO:0003700">
    <property type="term" value="F:DNA-binding transcription factor activity"/>
    <property type="evidence" value="ECO:0007669"/>
    <property type="project" value="InterPro"/>
</dbReference>
<dbReference type="PROSITE" id="PS50931">
    <property type="entry name" value="HTH_LYSR"/>
    <property type="match status" value="1"/>
</dbReference>
<dbReference type="PANTHER" id="PTHR30419:SF30">
    <property type="entry name" value="LYSR FAMILY TRANSCRIPTIONAL REGULATOR"/>
    <property type="match status" value="1"/>
</dbReference>
<evidence type="ECO:0000256" key="1">
    <source>
        <dbReference type="ARBA" id="ARBA00009437"/>
    </source>
</evidence>
<dbReference type="SUPFAM" id="SSF46785">
    <property type="entry name" value="Winged helix' DNA-binding domain"/>
    <property type="match status" value="1"/>
</dbReference>
<dbReference type="InterPro" id="IPR005119">
    <property type="entry name" value="LysR_subst-bd"/>
</dbReference>
<evidence type="ECO:0000256" key="3">
    <source>
        <dbReference type="ARBA" id="ARBA00023125"/>
    </source>
</evidence>
<name>A0A1M5ISN3_9ALTE</name>
<evidence type="ECO:0000313" key="6">
    <source>
        <dbReference type="EMBL" id="SHG30753.1"/>
    </source>
</evidence>
<dbReference type="Pfam" id="PF03466">
    <property type="entry name" value="LysR_substrate"/>
    <property type="match status" value="1"/>
</dbReference>
<dbReference type="Gene3D" id="1.10.10.10">
    <property type="entry name" value="Winged helix-like DNA-binding domain superfamily/Winged helix DNA-binding domain"/>
    <property type="match status" value="1"/>
</dbReference>
<dbReference type="GO" id="GO:0003677">
    <property type="term" value="F:DNA binding"/>
    <property type="evidence" value="ECO:0007669"/>
    <property type="project" value="UniProtKB-KW"/>
</dbReference>
<dbReference type="Proteomes" id="UP000184520">
    <property type="component" value="Unassembled WGS sequence"/>
</dbReference>
<dbReference type="InterPro" id="IPR036388">
    <property type="entry name" value="WH-like_DNA-bd_sf"/>
</dbReference>
<dbReference type="InterPro" id="IPR036390">
    <property type="entry name" value="WH_DNA-bd_sf"/>
</dbReference>
<dbReference type="Gene3D" id="3.40.190.290">
    <property type="match status" value="1"/>
</dbReference>
<keyword evidence="2" id="KW-0805">Transcription regulation</keyword>
<comment type="similarity">
    <text evidence="1">Belongs to the LysR transcriptional regulatory family.</text>
</comment>
<dbReference type="InterPro" id="IPR000847">
    <property type="entry name" value="LysR_HTH_N"/>
</dbReference>
<dbReference type="GO" id="GO:0005829">
    <property type="term" value="C:cytosol"/>
    <property type="evidence" value="ECO:0007669"/>
    <property type="project" value="TreeGrafter"/>
</dbReference>
<evidence type="ECO:0000259" key="5">
    <source>
        <dbReference type="PROSITE" id="PS50931"/>
    </source>
</evidence>
<dbReference type="EMBL" id="FQWD01000003">
    <property type="protein sequence ID" value="SHG30753.1"/>
    <property type="molecule type" value="Genomic_DNA"/>
</dbReference>
<dbReference type="AlphaFoldDB" id="A0A1M5ISN3"/>
<dbReference type="PRINTS" id="PR00039">
    <property type="entry name" value="HTHLYSR"/>
</dbReference>
<feature type="domain" description="HTH lysR-type" evidence="5">
    <location>
        <begin position="3"/>
        <end position="60"/>
    </location>
</feature>
<dbReference type="OrthoDB" id="646694at2"/>
<dbReference type="RefSeq" id="WP_073321156.1">
    <property type="nucleotide sequence ID" value="NZ_FQWD01000003.1"/>
</dbReference>
<dbReference type="Pfam" id="PF00126">
    <property type="entry name" value="HTH_1"/>
    <property type="match status" value="1"/>
</dbReference>
<evidence type="ECO:0000313" key="7">
    <source>
        <dbReference type="Proteomes" id="UP000184520"/>
    </source>
</evidence>
<sequence>MSVSYRNMQAFVCVAESATFAEAAEKLFLTQPALSSAIKKMEEQLGGQLFSRTTRRVQLTPEGETLLPQAKRLLHDWDDAIDGVQHLFAMSQGRLVVAAMPSFAESKLPPILMRFHQDYPNIRLRILDVIMEETIDAVRSGRAELGFCFEPEVMDNLEFVPLFTDNFVAVMQADHPLGTHKRIRWEDLVSKPFIALNKGSSVRQWTEETASQFGSLQIVAETGQYGSVGQLIAQGLGISVVPSLCLEQMLRKGLVCREIENNPLVKRVGVIRASRGVTSKASQTLWQQVCEKSVIKSGA</sequence>
<gene>
    <name evidence="6" type="ORF">SAMN05216361_1774</name>
</gene>
<keyword evidence="4" id="KW-0804">Transcription</keyword>
<evidence type="ECO:0000256" key="2">
    <source>
        <dbReference type="ARBA" id="ARBA00023015"/>
    </source>
</evidence>
<dbReference type="CDD" id="cd08440">
    <property type="entry name" value="PBP2_LTTR_like_4"/>
    <property type="match status" value="1"/>
</dbReference>
<accession>A0A1M5ISN3</accession>